<protein>
    <submittedName>
        <fullName evidence="1">APC family permease</fullName>
    </submittedName>
</protein>
<dbReference type="EMBL" id="CP074691">
    <property type="protein sequence ID" value="QVL35537.1"/>
    <property type="molecule type" value="Genomic_DNA"/>
</dbReference>
<gene>
    <name evidence="1" type="ORF">KIH16_10125</name>
</gene>
<organism evidence="1 2">
    <name type="scientific">Aminirod propionatiphilus</name>
    <dbReference type="NCBI Taxonomy" id="3415223"/>
    <lineage>
        <taxon>Bacteria</taxon>
        <taxon>Thermotogati</taxon>
        <taxon>Synergistota</taxon>
        <taxon>Synergistia</taxon>
        <taxon>Synergistales</taxon>
        <taxon>Aminiphilaceae</taxon>
        <taxon>Aminirod</taxon>
    </lineage>
</organism>
<dbReference type="Proteomes" id="UP000682204">
    <property type="component" value="Chromosome"/>
</dbReference>
<evidence type="ECO:0000313" key="2">
    <source>
        <dbReference type="Proteomes" id="UP000682204"/>
    </source>
</evidence>
<evidence type="ECO:0000313" key="1">
    <source>
        <dbReference type="EMBL" id="QVL35537.1"/>
    </source>
</evidence>
<accession>A0ACD1DTT0</accession>
<proteinExistence type="predicted"/>
<sequence length="465" mass="49289">MSGKRRKPLGGEDNVFGFFDMSLFTLCAIVVIDTLPATASVGTSAAGWWIVTALLFFVPYGLVSAELGSAYPEKGGLGGWIARAFGPRWGARVTWLYWAQLALGLPSVYILLSSMTSRMFFPDLPLSGQVALAVGATWITVALSLRPLAQAKEIANAGALAKIAIVAGLLASALFHLFHHPPANDLSWQRLLPTWDGGLAFLPILLFNLAGFELMSGASDEMVDPRRDVPRAILTAGTVITALYLTATLSLQAMIPLEELSLVNGIIDALYRVFGSDGSGAFVADAVGSLVLFSIVATMIGWTLGVNRVAAAAAETGELPALFAKRHNRFGTPLGASLLTALLATALLLLYGRLAETSEELFWTLTAFASILFLLPYVGLFAAFIALRRRDGRAQGGYVIPGPSWLAFLLAFTAALFVVQAILLFLWVPGEPFDGAFALPVVAGVVATVATGERLIGKAEAEGKD</sequence>
<name>A0ACD1DTT0_9BACT</name>
<reference evidence="1" key="1">
    <citation type="submission" date="2021-05" db="EMBL/GenBank/DDBJ databases">
        <title>An isolated secondary fermenter in methanogenic hydrocarbon-degrading communities.</title>
        <authorList>
            <person name="Liu Y.-F."/>
            <person name="Liu Z.-l."/>
        </authorList>
    </citation>
    <scope>NUCLEOTIDE SEQUENCE</scope>
    <source>
        <strain evidence="1">L-13</strain>
    </source>
</reference>
<keyword evidence="2" id="KW-1185">Reference proteome</keyword>